<dbReference type="Proteomes" id="UP001295469">
    <property type="component" value="Chromosome A07"/>
</dbReference>
<accession>A0A816YKU5</accession>
<reference evidence="2" key="1">
    <citation type="submission" date="2021-01" db="EMBL/GenBank/DDBJ databases">
        <authorList>
            <consortium name="Genoscope - CEA"/>
            <person name="William W."/>
        </authorList>
    </citation>
    <scope>NUCLEOTIDE SEQUENCE</scope>
</reference>
<sequence length="68" mass="7847">MTTHRRLRRTLGNHSKSPAKIHGVLIDEDLEAQESWTSLNRDGSKSLKRGSLKQSRSFESPWIPIEEF</sequence>
<feature type="region of interest" description="Disordered" evidence="1">
    <location>
        <begin position="38"/>
        <end position="68"/>
    </location>
</feature>
<evidence type="ECO:0000313" key="2">
    <source>
        <dbReference type="EMBL" id="CAF2161182.1"/>
    </source>
</evidence>
<organism evidence="2">
    <name type="scientific">Brassica napus</name>
    <name type="common">Rape</name>
    <dbReference type="NCBI Taxonomy" id="3708"/>
    <lineage>
        <taxon>Eukaryota</taxon>
        <taxon>Viridiplantae</taxon>
        <taxon>Streptophyta</taxon>
        <taxon>Embryophyta</taxon>
        <taxon>Tracheophyta</taxon>
        <taxon>Spermatophyta</taxon>
        <taxon>Magnoliopsida</taxon>
        <taxon>eudicotyledons</taxon>
        <taxon>Gunneridae</taxon>
        <taxon>Pentapetalae</taxon>
        <taxon>rosids</taxon>
        <taxon>malvids</taxon>
        <taxon>Brassicales</taxon>
        <taxon>Brassicaceae</taxon>
        <taxon>Brassiceae</taxon>
        <taxon>Brassica</taxon>
    </lineage>
</organism>
<gene>
    <name evidence="2" type="ORF">DARMORV10_A07P12910.1</name>
</gene>
<protein>
    <submittedName>
        <fullName evidence="2">(rape) hypothetical protein</fullName>
    </submittedName>
</protein>
<evidence type="ECO:0000256" key="1">
    <source>
        <dbReference type="SAM" id="MobiDB-lite"/>
    </source>
</evidence>
<dbReference type="AlphaFoldDB" id="A0A816YKU5"/>
<dbReference type="EMBL" id="HG994361">
    <property type="protein sequence ID" value="CAF2161182.1"/>
    <property type="molecule type" value="Genomic_DNA"/>
</dbReference>
<name>A0A816YKU5_BRANA</name>
<proteinExistence type="predicted"/>